<feature type="region of interest" description="Disordered" evidence="1">
    <location>
        <begin position="141"/>
        <end position="160"/>
    </location>
</feature>
<dbReference type="InterPro" id="IPR029044">
    <property type="entry name" value="Nucleotide-diphossugar_trans"/>
</dbReference>
<name>A0ABW2KVT8_9PROT</name>
<dbReference type="PANTHER" id="PTHR43685:SF2">
    <property type="entry name" value="GLYCOSYLTRANSFERASE 2-LIKE DOMAIN-CONTAINING PROTEIN"/>
    <property type="match status" value="1"/>
</dbReference>
<dbReference type="Proteomes" id="UP001596456">
    <property type="component" value="Unassembled WGS sequence"/>
</dbReference>
<keyword evidence="4" id="KW-1185">Reference proteome</keyword>
<accession>A0ABW2KVT8</accession>
<dbReference type="Gene3D" id="3.90.550.10">
    <property type="entry name" value="Spore Coat Polysaccharide Biosynthesis Protein SpsA, Chain A"/>
    <property type="match status" value="1"/>
</dbReference>
<comment type="caution">
    <text evidence="3">The sequence shown here is derived from an EMBL/GenBank/DDBJ whole genome shotgun (WGS) entry which is preliminary data.</text>
</comment>
<proteinExistence type="predicted"/>
<dbReference type="PANTHER" id="PTHR43685">
    <property type="entry name" value="GLYCOSYLTRANSFERASE"/>
    <property type="match status" value="1"/>
</dbReference>
<dbReference type="InterPro" id="IPR050834">
    <property type="entry name" value="Glycosyltransf_2"/>
</dbReference>
<evidence type="ECO:0000259" key="2">
    <source>
        <dbReference type="Pfam" id="PF00535"/>
    </source>
</evidence>
<evidence type="ECO:0000313" key="3">
    <source>
        <dbReference type="EMBL" id="MFC7333139.1"/>
    </source>
</evidence>
<gene>
    <name evidence="3" type="ORF">ACFQPS_08185</name>
</gene>
<dbReference type="Pfam" id="PF00535">
    <property type="entry name" value="Glycos_transf_2"/>
    <property type="match status" value="1"/>
</dbReference>
<dbReference type="CDD" id="cd00761">
    <property type="entry name" value="Glyco_tranf_GTA_type"/>
    <property type="match status" value="1"/>
</dbReference>
<organism evidence="3 4">
    <name type="scientific">Rhodocista pekingensis</name>
    <dbReference type="NCBI Taxonomy" id="201185"/>
    <lineage>
        <taxon>Bacteria</taxon>
        <taxon>Pseudomonadati</taxon>
        <taxon>Pseudomonadota</taxon>
        <taxon>Alphaproteobacteria</taxon>
        <taxon>Rhodospirillales</taxon>
        <taxon>Azospirillaceae</taxon>
        <taxon>Rhodocista</taxon>
    </lineage>
</organism>
<reference evidence="4" key="1">
    <citation type="journal article" date="2019" name="Int. J. Syst. Evol. Microbiol.">
        <title>The Global Catalogue of Microorganisms (GCM) 10K type strain sequencing project: providing services to taxonomists for standard genome sequencing and annotation.</title>
        <authorList>
            <consortium name="The Broad Institute Genomics Platform"/>
            <consortium name="The Broad Institute Genome Sequencing Center for Infectious Disease"/>
            <person name="Wu L."/>
            <person name="Ma J."/>
        </authorList>
    </citation>
    <scope>NUCLEOTIDE SEQUENCE [LARGE SCALE GENOMIC DNA]</scope>
    <source>
        <strain evidence="4">CGMCC 1.16275</strain>
    </source>
</reference>
<feature type="domain" description="Glycosyltransferase 2-like" evidence="2">
    <location>
        <begin position="5"/>
        <end position="134"/>
    </location>
</feature>
<dbReference type="RefSeq" id="WP_377358019.1">
    <property type="nucleotide sequence ID" value="NZ_JBHTCM010000009.1"/>
</dbReference>
<evidence type="ECO:0000313" key="4">
    <source>
        <dbReference type="Proteomes" id="UP001596456"/>
    </source>
</evidence>
<sequence length="300" mass="33769">MPLVSIGLPVFNGERYLARAIDTILGQSFRDFELIVCDNASTDRTPAILAEAARHDDRIRYVRNNANIGAAPNWNRVFSMATGAFFKWASHDDLHAPTYLERCLEAMQADPGLVLCHTATTLVDEDEVELARDPIDGTYRDRAGNLRFGPPPPTRAQSPDPVQRFRDIHVDLIRCFDIFGLMRSDVLRRTSLHRSYYGSDKALLVELALLGRFSEVPEPLFLKRDHAETSLTLSAAEKARWIDPARRPPKLLPRRLYYTQVLDALGRSGLSAAEKARCLGIIAANVKWRGLLRRALPHQS</sequence>
<dbReference type="InterPro" id="IPR001173">
    <property type="entry name" value="Glyco_trans_2-like"/>
</dbReference>
<evidence type="ECO:0000256" key="1">
    <source>
        <dbReference type="SAM" id="MobiDB-lite"/>
    </source>
</evidence>
<protein>
    <submittedName>
        <fullName evidence="3">Glycosyltransferase family 2 protein</fullName>
    </submittedName>
</protein>
<dbReference type="SUPFAM" id="SSF53448">
    <property type="entry name" value="Nucleotide-diphospho-sugar transferases"/>
    <property type="match status" value="1"/>
</dbReference>
<dbReference type="EMBL" id="JBHTCM010000009">
    <property type="protein sequence ID" value="MFC7333139.1"/>
    <property type="molecule type" value="Genomic_DNA"/>
</dbReference>